<feature type="region of interest" description="Disordered" evidence="7">
    <location>
        <begin position="408"/>
        <end position="439"/>
    </location>
</feature>
<dbReference type="Pfam" id="PF00249">
    <property type="entry name" value="Myb_DNA-binding"/>
    <property type="match status" value="1"/>
</dbReference>
<evidence type="ECO:0000256" key="6">
    <source>
        <dbReference type="ARBA" id="ARBA00023242"/>
    </source>
</evidence>
<feature type="domain" description="HTH myb-type" evidence="9">
    <location>
        <begin position="159"/>
        <end position="217"/>
    </location>
</feature>
<dbReference type="FunFam" id="1.10.10.60:FF:000016">
    <property type="entry name" value="Transcriptional activator Myb isoform A"/>
    <property type="match status" value="1"/>
</dbReference>
<dbReference type="EMBL" id="HBGT01016840">
    <property type="protein sequence ID" value="CAD9417157.1"/>
    <property type="molecule type" value="Transcribed_RNA"/>
</dbReference>
<evidence type="ECO:0000256" key="7">
    <source>
        <dbReference type="SAM" id="MobiDB-lite"/>
    </source>
</evidence>
<comment type="subcellular location">
    <subcellularLocation>
        <location evidence="1">Nucleus</location>
    </subcellularLocation>
</comment>
<feature type="domain" description="HTH myb-type" evidence="9">
    <location>
        <begin position="109"/>
        <end position="158"/>
    </location>
</feature>
<name>A0A7S2C7I6_9STRA</name>
<dbReference type="InterPro" id="IPR009057">
    <property type="entry name" value="Homeodomain-like_sf"/>
</dbReference>
<feature type="region of interest" description="Disordered" evidence="7">
    <location>
        <begin position="256"/>
        <end position="296"/>
    </location>
</feature>
<evidence type="ECO:0000256" key="3">
    <source>
        <dbReference type="ARBA" id="ARBA00023015"/>
    </source>
</evidence>
<gene>
    <name evidence="10" type="ORF">FPAR1323_LOCUS8983</name>
</gene>
<dbReference type="GO" id="GO:0005634">
    <property type="term" value="C:nucleus"/>
    <property type="evidence" value="ECO:0007669"/>
    <property type="project" value="UniProtKB-SubCell"/>
</dbReference>
<sequence length="460" mass="49541">MAPPSGTNNSFKVRPILEDDENEPASVPNARALQVTDDVKRARTGPAMADIAESALPKPSAAGLDSSPGGAAADEMDGDEAEGDEGDEYSPASPQSVDDLVGAGCISPKTGRWTKHEDELLRQAVTEYGPKNWKRISDAAFDGLRTDVQCLHRWQKVLKPGLKKGQWTEEEDKIVREEVARMGGAANVKWSSVAMHLPGRLGKQVRERWQNHLDPCLTKEPWAEEEDQLLISLQAVMGNRWSEIARAFTGRSENSVKNRWNSKQRKNLAMERKLRTGSELGLRSSAPQPGVEQDGDTQIRINFQKALQAAKTEELAAAGITADPATGLMMGMGMGGDPHSGLSCDTSMGAGDASAAGTPMRMGLSTGVGTGVLGYSGGFFQGLSAEDLSLMHGVPGMRMRMPPVQMTYSDQTESPRFGSPTKNTTNRPRSPHAISKPPTVEDIKGMEDAANIIKLLHTNA</sequence>
<feature type="domain" description="Myb-like" evidence="8">
    <location>
        <begin position="159"/>
        <end position="213"/>
    </location>
</feature>
<keyword evidence="4" id="KW-0238">DNA-binding</keyword>
<evidence type="ECO:0000256" key="5">
    <source>
        <dbReference type="ARBA" id="ARBA00023163"/>
    </source>
</evidence>
<dbReference type="AlphaFoldDB" id="A0A7S2C7I6"/>
<protein>
    <submittedName>
        <fullName evidence="10">Uncharacterized protein</fullName>
    </submittedName>
</protein>
<dbReference type="FunFam" id="1.10.10.60:FF:000010">
    <property type="entry name" value="Transcriptional activator Myb isoform A"/>
    <property type="match status" value="1"/>
</dbReference>
<dbReference type="PROSITE" id="PS50090">
    <property type="entry name" value="MYB_LIKE"/>
    <property type="match status" value="3"/>
</dbReference>
<evidence type="ECO:0000259" key="8">
    <source>
        <dbReference type="PROSITE" id="PS50090"/>
    </source>
</evidence>
<evidence type="ECO:0000256" key="4">
    <source>
        <dbReference type="ARBA" id="ARBA00023125"/>
    </source>
</evidence>
<dbReference type="InterPro" id="IPR001005">
    <property type="entry name" value="SANT/Myb"/>
</dbReference>
<evidence type="ECO:0000256" key="1">
    <source>
        <dbReference type="ARBA" id="ARBA00004123"/>
    </source>
</evidence>
<dbReference type="PANTHER" id="PTHR45614:SF25">
    <property type="entry name" value="MYB PROTEIN"/>
    <property type="match status" value="1"/>
</dbReference>
<keyword evidence="5" id="KW-0804">Transcription</keyword>
<keyword evidence="3" id="KW-0805">Transcription regulation</keyword>
<feature type="domain" description="Myb-like" evidence="8">
    <location>
        <begin position="109"/>
        <end position="158"/>
    </location>
</feature>
<feature type="compositionally biased region" description="Acidic residues" evidence="7">
    <location>
        <begin position="74"/>
        <end position="88"/>
    </location>
</feature>
<accession>A0A7S2C7I6</accession>
<dbReference type="GO" id="GO:0000978">
    <property type="term" value="F:RNA polymerase II cis-regulatory region sequence-specific DNA binding"/>
    <property type="evidence" value="ECO:0007669"/>
    <property type="project" value="TreeGrafter"/>
</dbReference>
<dbReference type="Pfam" id="PF13921">
    <property type="entry name" value="Myb_DNA-bind_6"/>
    <property type="match status" value="1"/>
</dbReference>
<dbReference type="PROSITE" id="PS51294">
    <property type="entry name" value="HTH_MYB"/>
    <property type="match status" value="3"/>
</dbReference>
<keyword evidence="2" id="KW-0677">Repeat</keyword>
<dbReference type="CDD" id="cd00167">
    <property type="entry name" value="SANT"/>
    <property type="match status" value="3"/>
</dbReference>
<feature type="compositionally biased region" description="Polar residues" evidence="7">
    <location>
        <begin position="1"/>
        <end position="11"/>
    </location>
</feature>
<dbReference type="SUPFAM" id="SSF46689">
    <property type="entry name" value="Homeodomain-like"/>
    <property type="match status" value="2"/>
</dbReference>
<feature type="domain" description="Myb-like" evidence="8">
    <location>
        <begin position="214"/>
        <end position="264"/>
    </location>
</feature>
<dbReference type="Gene3D" id="1.10.10.60">
    <property type="entry name" value="Homeodomain-like"/>
    <property type="match status" value="3"/>
</dbReference>
<dbReference type="GO" id="GO:0000981">
    <property type="term" value="F:DNA-binding transcription factor activity, RNA polymerase II-specific"/>
    <property type="evidence" value="ECO:0007669"/>
    <property type="project" value="TreeGrafter"/>
</dbReference>
<feature type="domain" description="HTH myb-type" evidence="9">
    <location>
        <begin position="219"/>
        <end position="268"/>
    </location>
</feature>
<feature type="region of interest" description="Disordered" evidence="7">
    <location>
        <begin position="1"/>
        <end position="99"/>
    </location>
</feature>
<dbReference type="SMART" id="SM00717">
    <property type="entry name" value="SANT"/>
    <property type="match status" value="3"/>
</dbReference>
<dbReference type="InterPro" id="IPR050560">
    <property type="entry name" value="MYB_TF"/>
</dbReference>
<evidence type="ECO:0000313" key="10">
    <source>
        <dbReference type="EMBL" id="CAD9417157.1"/>
    </source>
</evidence>
<evidence type="ECO:0000256" key="2">
    <source>
        <dbReference type="ARBA" id="ARBA00022737"/>
    </source>
</evidence>
<organism evidence="10">
    <name type="scientific">Florenciella parvula</name>
    <dbReference type="NCBI Taxonomy" id="236787"/>
    <lineage>
        <taxon>Eukaryota</taxon>
        <taxon>Sar</taxon>
        <taxon>Stramenopiles</taxon>
        <taxon>Ochrophyta</taxon>
        <taxon>Dictyochophyceae</taxon>
        <taxon>Florenciellales</taxon>
        <taxon>Florenciella</taxon>
    </lineage>
</organism>
<dbReference type="InterPro" id="IPR017930">
    <property type="entry name" value="Myb_dom"/>
</dbReference>
<reference evidence="10" key="1">
    <citation type="submission" date="2021-01" db="EMBL/GenBank/DDBJ databases">
        <authorList>
            <person name="Corre E."/>
            <person name="Pelletier E."/>
            <person name="Niang G."/>
            <person name="Scheremetjew M."/>
            <person name="Finn R."/>
            <person name="Kale V."/>
            <person name="Holt S."/>
            <person name="Cochrane G."/>
            <person name="Meng A."/>
            <person name="Brown T."/>
            <person name="Cohen L."/>
        </authorList>
    </citation>
    <scope>NUCLEOTIDE SEQUENCE</scope>
    <source>
        <strain evidence="10">RCC1693</strain>
    </source>
</reference>
<proteinExistence type="predicted"/>
<evidence type="ECO:0000259" key="9">
    <source>
        <dbReference type="PROSITE" id="PS51294"/>
    </source>
</evidence>
<keyword evidence="6" id="KW-0539">Nucleus</keyword>
<feature type="compositionally biased region" description="Polar residues" evidence="7">
    <location>
        <begin position="408"/>
        <end position="428"/>
    </location>
</feature>
<dbReference type="PANTHER" id="PTHR45614">
    <property type="entry name" value="MYB PROTEIN-RELATED"/>
    <property type="match status" value="1"/>
</dbReference>